<feature type="region of interest" description="Disordered" evidence="1">
    <location>
        <begin position="155"/>
        <end position="182"/>
    </location>
</feature>
<accession>A0A9W8WTK7</accession>
<comment type="caution">
    <text evidence="2">The sequence shown here is derived from an EMBL/GenBank/DDBJ whole genome shotgun (WGS) entry which is preliminary data.</text>
</comment>
<keyword evidence="3" id="KW-1185">Reference proteome</keyword>
<dbReference type="Proteomes" id="UP001140562">
    <property type="component" value="Unassembled WGS sequence"/>
</dbReference>
<evidence type="ECO:0000256" key="1">
    <source>
        <dbReference type="SAM" id="MobiDB-lite"/>
    </source>
</evidence>
<dbReference type="PANTHER" id="PTHR38846:SF1">
    <property type="entry name" value="C3H1-TYPE DOMAIN-CONTAINING PROTEIN"/>
    <property type="match status" value="1"/>
</dbReference>
<dbReference type="OrthoDB" id="6105938at2759"/>
<evidence type="ECO:0000313" key="3">
    <source>
        <dbReference type="Proteomes" id="UP001140562"/>
    </source>
</evidence>
<proteinExistence type="predicted"/>
<sequence length="338" mass="37370">MESSEGQLALIKVWADGTDFEVDSTMSPKANFGGLAKAKGWVGADADWCSHWEACFNQPYLFGRQAPAAPSATHDLVIRSRRRFSNSSDSSVASADSDYSVINGPSSVQSLDTNGSIAGGVLLDLMSASLEPAQKEALATSPEIQLAESSNSLNLSAADSTTGRQSGATDDPHSPPKASHFWYQYPNFEPNPRAPFKHEFGRLCKHVGAQSKKEKKNLQTEALTAEIKHHYGANLSRLDRWQELCKEVGIEKIPTSITQCQKVIATEFSKSTITDIPQVLKPVFINLFNLVDHRRNPELEVLRFQSRGEFNKFTRNGHEFPRNCAKQEGFIKVLLKKM</sequence>
<dbReference type="EMBL" id="JAPEUV010000130">
    <property type="protein sequence ID" value="KAJ4332032.1"/>
    <property type="molecule type" value="Genomic_DNA"/>
</dbReference>
<dbReference type="PANTHER" id="PTHR38846">
    <property type="entry name" value="C3H1-TYPE DOMAIN-CONTAINING PROTEIN"/>
    <property type="match status" value="1"/>
</dbReference>
<gene>
    <name evidence="2" type="ORF">N0V87_008709</name>
</gene>
<reference evidence="2" key="1">
    <citation type="submission" date="2022-10" db="EMBL/GenBank/DDBJ databases">
        <title>Tapping the CABI collections for fungal endophytes: first genome assemblies for Collariella, Neodidymelliopsis, Ascochyta clinopodiicola, Didymella pomorum, Didymosphaeria variabile, Neocosmospora piperis and Neocucurbitaria cava.</title>
        <authorList>
            <person name="Hill R."/>
        </authorList>
    </citation>
    <scope>NUCLEOTIDE SEQUENCE</scope>
    <source>
        <strain evidence="2">IMI 360193</strain>
    </source>
</reference>
<name>A0A9W8WTK7_9PLEO</name>
<organism evidence="2 3">
    <name type="scientific">Didymella glomerata</name>
    <dbReference type="NCBI Taxonomy" id="749621"/>
    <lineage>
        <taxon>Eukaryota</taxon>
        <taxon>Fungi</taxon>
        <taxon>Dikarya</taxon>
        <taxon>Ascomycota</taxon>
        <taxon>Pezizomycotina</taxon>
        <taxon>Dothideomycetes</taxon>
        <taxon>Pleosporomycetidae</taxon>
        <taxon>Pleosporales</taxon>
        <taxon>Pleosporineae</taxon>
        <taxon>Didymellaceae</taxon>
        <taxon>Didymella</taxon>
    </lineage>
</organism>
<evidence type="ECO:0000313" key="2">
    <source>
        <dbReference type="EMBL" id="KAJ4332032.1"/>
    </source>
</evidence>
<dbReference type="AlphaFoldDB" id="A0A9W8WTK7"/>
<protein>
    <submittedName>
        <fullName evidence="2">Uncharacterized protein</fullName>
    </submittedName>
</protein>